<accession>K3X1F7</accession>
<dbReference type="VEuPathDB" id="FungiDB:PYU1_G011032"/>
<reference evidence="3" key="2">
    <citation type="submission" date="2010-04" db="EMBL/GenBank/DDBJ databases">
        <authorList>
            <person name="Buell R."/>
            <person name="Hamilton J."/>
            <person name="Hostetler J."/>
        </authorList>
    </citation>
    <scope>NUCLEOTIDE SEQUENCE [LARGE SCALE GENOMIC DNA]</scope>
    <source>
        <strain evidence="3">DAOM:BR144</strain>
    </source>
</reference>
<sequence>MQQPPVKSMRTISRQELEKAVGTIISRSSSLRQRMLRVKKAIEKEVDEVDQYTMEIEECLERIDEIEAFCKDMRRDQAIAKHCVAANMDVESELEELLVEREEETQLLTRMMQTREMHAEAHKKLLQHFAVLHREWLHVKKQQRALAMVLLRISLVRIARRKAII</sequence>
<evidence type="ECO:0000313" key="2">
    <source>
        <dbReference type="EnsemblProtists" id="PYU1_T011056"/>
    </source>
</evidence>
<dbReference type="eggNOG" id="ENOG502R2N1">
    <property type="taxonomic scope" value="Eukaryota"/>
</dbReference>
<proteinExistence type="predicted"/>
<keyword evidence="3" id="KW-1185">Reference proteome</keyword>
<protein>
    <submittedName>
        <fullName evidence="2">Uncharacterized protein</fullName>
    </submittedName>
</protein>
<dbReference type="EMBL" id="GL376606">
    <property type="status" value="NOT_ANNOTATED_CDS"/>
    <property type="molecule type" value="Genomic_DNA"/>
</dbReference>
<dbReference type="HOGENOM" id="CLU_1614132_0_0_1"/>
<dbReference type="Proteomes" id="UP000019132">
    <property type="component" value="Unassembled WGS sequence"/>
</dbReference>
<feature type="coiled-coil region" evidence="1">
    <location>
        <begin position="87"/>
        <end position="114"/>
    </location>
</feature>
<reference evidence="2" key="3">
    <citation type="submission" date="2015-02" db="UniProtKB">
        <authorList>
            <consortium name="EnsemblProtists"/>
        </authorList>
    </citation>
    <scope>IDENTIFICATION</scope>
    <source>
        <strain evidence="2">DAOM BR144</strain>
    </source>
</reference>
<evidence type="ECO:0000313" key="3">
    <source>
        <dbReference type="Proteomes" id="UP000019132"/>
    </source>
</evidence>
<evidence type="ECO:0000256" key="1">
    <source>
        <dbReference type="SAM" id="Coils"/>
    </source>
</evidence>
<organism evidence="2 3">
    <name type="scientific">Globisporangium ultimum (strain ATCC 200006 / CBS 805.95 / DAOM BR144)</name>
    <name type="common">Pythium ultimum</name>
    <dbReference type="NCBI Taxonomy" id="431595"/>
    <lineage>
        <taxon>Eukaryota</taxon>
        <taxon>Sar</taxon>
        <taxon>Stramenopiles</taxon>
        <taxon>Oomycota</taxon>
        <taxon>Peronosporomycetes</taxon>
        <taxon>Pythiales</taxon>
        <taxon>Pythiaceae</taxon>
        <taxon>Globisporangium</taxon>
    </lineage>
</organism>
<dbReference type="AlphaFoldDB" id="K3X1F7"/>
<name>K3X1F7_GLOUD</name>
<dbReference type="InParanoid" id="K3X1F7"/>
<reference evidence="3" key="1">
    <citation type="journal article" date="2010" name="Genome Biol.">
        <title>Genome sequence of the necrotrophic plant pathogen Pythium ultimum reveals original pathogenicity mechanisms and effector repertoire.</title>
        <authorList>
            <person name="Levesque C.A."/>
            <person name="Brouwer H."/>
            <person name="Cano L."/>
            <person name="Hamilton J.P."/>
            <person name="Holt C."/>
            <person name="Huitema E."/>
            <person name="Raffaele S."/>
            <person name="Robideau G.P."/>
            <person name="Thines M."/>
            <person name="Win J."/>
            <person name="Zerillo M.M."/>
            <person name="Beakes G.W."/>
            <person name="Boore J.L."/>
            <person name="Busam D."/>
            <person name="Dumas B."/>
            <person name="Ferriera S."/>
            <person name="Fuerstenberg S.I."/>
            <person name="Gachon C.M."/>
            <person name="Gaulin E."/>
            <person name="Govers F."/>
            <person name="Grenville-Briggs L."/>
            <person name="Horner N."/>
            <person name="Hostetler J."/>
            <person name="Jiang R.H."/>
            <person name="Johnson J."/>
            <person name="Krajaejun T."/>
            <person name="Lin H."/>
            <person name="Meijer H.J."/>
            <person name="Moore B."/>
            <person name="Morris P."/>
            <person name="Phuntmart V."/>
            <person name="Puiu D."/>
            <person name="Shetty J."/>
            <person name="Stajich J.E."/>
            <person name="Tripathy S."/>
            <person name="Wawra S."/>
            <person name="van West P."/>
            <person name="Whitty B.R."/>
            <person name="Coutinho P.M."/>
            <person name="Henrissat B."/>
            <person name="Martin F."/>
            <person name="Thomas P.D."/>
            <person name="Tyler B.M."/>
            <person name="De Vries R.P."/>
            <person name="Kamoun S."/>
            <person name="Yandell M."/>
            <person name="Tisserat N."/>
            <person name="Buell C.R."/>
        </authorList>
    </citation>
    <scope>NUCLEOTIDE SEQUENCE</scope>
    <source>
        <strain evidence="3">DAOM:BR144</strain>
    </source>
</reference>
<keyword evidence="1" id="KW-0175">Coiled coil</keyword>
<dbReference type="EnsemblProtists" id="PYU1_T011056">
    <property type="protein sequence ID" value="PYU1_T011056"/>
    <property type="gene ID" value="PYU1_G011032"/>
</dbReference>